<dbReference type="Proteomes" id="UP001595462">
    <property type="component" value="Unassembled WGS sequence"/>
</dbReference>
<organism evidence="1 2">
    <name type="scientific">Salinisphaera aquimarina</name>
    <dbReference type="NCBI Taxonomy" id="2094031"/>
    <lineage>
        <taxon>Bacteria</taxon>
        <taxon>Pseudomonadati</taxon>
        <taxon>Pseudomonadota</taxon>
        <taxon>Gammaproteobacteria</taxon>
        <taxon>Salinisphaerales</taxon>
        <taxon>Salinisphaeraceae</taxon>
        <taxon>Salinisphaera</taxon>
    </lineage>
</organism>
<keyword evidence="2" id="KW-1185">Reference proteome</keyword>
<dbReference type="EMBL" id="JBHRSS010000006">
    <property type="protein sequence ID" value="MFC3104997.1"/>
    <property type="molecule type" value="Genomic_DNA"/>
</dbReference>
<dbReference type="RefSeq" id="WP_380690556.1">
    <property type="nucleotide sequence ID" value="NZ_JBHRSS010000006.1"/>
</dbReference>
<gene>
    <name evidence="1" type="ORF">ACFOSU_14035</name>
</gene>
<protein>
    <submittedName>
        <fullName evidence="1">Uncharacterized protein</fullName>
    </submittedName>
</protein>
<accession>A0ABV7ETY5</accession>
<reference evidence="2" key="1">
    <citation type="journal article" date="2019" name="Int. J. Syst. Evol. Microbiol.">
        <title>The Global Catalogue of Microorganisms (GCM) 10K type strain sequencing project: providing services to taxonomists for standard genome sequencing and annotation.</title>
        <authorList>
            <consortium name="The Broad Institute Genomics Platform"/>
            <consortium name="The Broad Institute Genome Sequencing Center for Infectious Disease"/>
            <person name="Wu L."/>
            <person name="Ma J."/>
        </authorList>
    </citation>
    <scope>NUCLEOTIDE SEQUENCE [LARGE SCALE GENOMIC DNA]</scope>
    <source>
        <strain evidence="2">KCTC 52640</strain>
    </source>
</reference>
<evidence type="ECO:0000313" key="1">
    <source>
        <dbReference type="EMBL" id="MFC3104997.1"/>
    </source>
</evidence>
<sequence length="229" mass="25711">MDNSNETIAAVRDAYRLIHGYQSALLQILEEAKSQFDATSYWEWNPTGGRQPTQRKCPLINTDAANFLPLLNPTFYYTTRNHDEAVEPGDVVLCLFHSGDTEFAGQEDGSLYQLEPNDAIEPASGTATSELVASVVVNMSGSTWTWREIEQEWSTADQWSPGFKVGETPAGFKTGDRANEWLLEKPEKLDKRHELQIVGAAARMEDLCTTLQIKDFLSRLHDRVDAVKK</sequence>
<proteinExistence type="predicted"/>
<evidence type="ECO:0000313" key="2">
    <source>
        <dbReference type="Proteomes" id="UP001595462"/>
    </source>
</evidence>
<comment type="caution">
    <text evidence="1">The sequence shown here is derived from an EMBL/GenBank/DDBJ whole genome shotgun (WGS) entry which is preliminary data.</text>
</comment>
<name>A0ABV7ETY5_9GAMM</name>